<organism evidence="1 2">
    <name type="scientific">Janibacter indicus</name>
    <dbReference type="NCBI Taxonomy" id="857417"/>
    <lineage>
        <taxon>Bacteria</taxon>
        <taxon>Bacillati</taxon>
        <taxon>Actinomycetota</taxon>
        <taxon>Actinomycetes</taxon>
        <taxon>Micrococcales</taxon>
        <taxon>Intrasporangiaceae</taxon>
        <taxon>Janibacter</taxon>
    </lineage>
</organism>
<dbReference type="Gene3D" id="1.10.10.1150">
    <property type="entry name" value="Coenzyme PQQ synthesis protein D (PqqD)"/>
    <property type="match status" value="1"/>
</dbReference>
<proteinExistence type="predicted"/>
<dbReference type="AlphaFoldDB" id="A0A7L9IXB6"/>
<dbReference type="InterPro" id="IPR041881">
    <property type="entry name" value="PqqD_sf"/>
</dbReference>
<dbReference type="Proteomes" id="UP000593998">
    <property type="component" value="Chromosome"/>
</dbReference>
<dbReference type="EMBL" id="CP062789">
    <property type="protein sequence ID" value="QOK22036.1"/>
    <property type="molecule type" value="Genomic_DNA"/>
</dbReference>
<name>A0A7L9IXB6_9MICO</name>
<dbReference type="InterPro" id="IPR008792">
    <property type="entry name" value="PQQD"/>
</dbReference>
<accession>A0A7L9IXB6</accession>
<gene>
    <name evidence="1" type="ORF">IGS73_13100</name>
</gene>
<reference evidence="1 2" key="1">
    <citation type="submission" date="2020-10" db="EMBL/GenBank/DDBJ databases">
        <title>Janibacter indicus TT2 genome sequence.</title>
        <authorList>
            <person name="Lee K."/>
            <person name="Ganzorig M."/>
        </authorList>
    </citation>
    <scope>NUCLEOTIDE SEQUENCE [LARGE SCALE GENOMIC DNA]</scope>
    <source>
        <strain evidence="1 2">TT2</strain>
    </source>
</reference>
<sequence>MTPQTHWTVPRGVGWTEAADDQGRSIIYVAPLPDGPVSVLPDQSAVIWLAAVEGGGDVVDMVADVLGHDADDVRADVEAFVAELVERGLIRRI</sequence>
<evidence type="ECO:0000313" key="2">
    <source>
        <dbReference type="Proteomes" id="UP000593998"/>
    </source>
</evidence>
<dbReference type="Pfam" id="PF05402">
    <property type="entry name" value="PqqD"/>
    <property type="match status" value="1"/>
</dbReference>
<dbReference type="RefSeq" id="WP_192910669.1">
    <property type="nucleotide sequence ID" value="NZ_CP062789.1"/>
</dbReference>
<evidence type="ECO:0000313" key="1">
    <source>
        <dbReference type="EMBL" id="QOK22036.1"/>
    </source>
</evidence>
<protein>
    <submittedName>
        <fullName evidence="1">PqqD family protein</fullName>
    </submittedName>
</protein>